<feature type="domain" description="HTH marR-type" evidence="1">
    <location>
        <begin position="8"/>
        <end position="141"/>
    </location>
</feature>
<dbReference type="InterPro" id="IPR036390">
    <property type="entry name" value="WH_DNA-bd_sf"/>
</dbReference>
<dbReference type="Gene3D" id="1.10.10.10">
    <property type="entry name" value="Winged helix-like DNA-binding domain superfamily/Winged helix DNA-binding domain"/>
    <property type="match status" value="1"/>
</dbReference>
<dbReference type="RefSeq" id="WP_051510485.1">
    <property type="nucleotide sequence ID" value="NZ_AWSA01000022.1"/>
</dbReference>
<name>W9G991_9MICO</name>
<dbReference type="SUPFAM" id="SSF46785">
    <property type="entry name" value="Winged helix' DNA-binding domain"/>
    <property type="match status" value="1"/>
</dbReference>
<dbReference type="AlphaFoldDB" id="W9G991"/>
<dbReference type="SMART" id="SM00347">
    <property type="entry name" value="HTH_MARR"/>
    <property type="match status" value="1"/>
</dbReference>
<evidence type="ECO:0000259" key="1">
    <source>
        <dbReference type="PROSITE" id="PS50995"/>
    </source>
</evidence>
<proteinExistence type="predicted"/>
<dbReference type="eggNOG" id="COG1846">
    <property type="taxonomic scope" value="Bacteria"/>
</dbReference>
<reference evidence="2 3" key="1">
    <citation type="submission" date="2013-08" db="EMBL/GenBank/DDBJ databases">
        <title>Intrasporangium oryzae NRRL B-24470.</title>
        <authorList>
            <person name="Liu H."/>
            <person name="Wang G."/>
        </authorList>
    </citation>
    <scope>NUCLEOTIDE SEQUENCE [LARGE SCALE GENOMIC DNA]</scope>
    <source>
        <strain evidence="2 3">NRRL B-24470</strain>
    </source>
</reference>
<dbReference type="PROSITE" id="PS50995">
    <property type="entry name" value="HTH_MARR_2"/>
    <property type="match status" value="1"/>
</dbReference>
<evidence type="ECO:0000313" key="3">
    <source>
        <dbReference type="Proteomes" id="UP000019489"/>
    </source>
</evidence>
<comment type="caution">
    <text evidence="2">The sequence shown here is derived from an EMBL/GenBank/DDBJ whole genome shotgun (WGS) entry which is preliminary data.</text>
</comment>
<sequence>MAVSRESANDVFHALLRVQKLLLAARTTAPRTHPGVDAAAYPVLFVIAGAGPSRISDIATALHNDASTVSRQVSTFVSHGLVAKETDPSDGRAQVVTLTEEGRQALRDIQANRSAWFQGLLKDWDGNDAATFTHQLRILGDDLDANLRARGATPPQMPFHPTKED</sequence>
<dbReference type="STRING" id="1386089.N865_10350"/>
<dbReference type="Pfam" id="PF12802">
    <property type="entry name" value="MarR_2"/>
    <property type="match status" value="1"/>
</dbReference>
<dbReference type="Proteomes" id="UP000019489">
    <property type="component" value="Unassembled WGS sequence"/>
</dbReference>
<dbReference type="InterPro" id="IPR052526">
    <property type="entry name" value="HTH-type_Bedaq_tolerance"/>
</dbReference>
<dbReference type="InterPro" id="IPR000835">
    <property type="entry name" value="HTH_MarR-typ"/>
</dbReference>
<dbReference type="GO" id="GO:0003700">
    <property type="term" value="F:DNA-binding transcription factor activity"/>
    <property type="evidence" value="ECO:0007669"/>
    <property type="project" value="InterPro"/>
</dbReference>
<evidence type="ECO:0000313" key="2">
    <source>
        <dbReference type="EMBL" id="EWT01403.1"/>
    </source>
</evidence>
<keyword evidence="3" id="KW-1185">Reference proteome</keyword>
<accession>W9G991</accession>
<protein>
    <submittedName>
        <fullName evidence="2">MarR family transcriptional regulator</fullName>
    </submittedName>
</protein>
<dbReference type="PANTHER" id="PTHR39515">
    <property type="entry name" value="CONSERVED PROTEIN"/>
    <property type="match status" value="1"/>
</dbReference>
<gene>
    <name evidence="2" type="ORF">N865_10350</name>
</gene>
<dbReference type="PANTHER" id="PTHR39515:SF2">
    <property type="entry name" value="HTH-TYPE TRANSCRIPTIONAL REGULATOR RV0880"/>
    <property type="match status" value="1"/>
</dbReference>
<dbReference type="InterPro" id="IPR036388">
    <property type="entry name" value="WH-like_DNA-bd_sf"/>
</dbReference>
<dbReference type="EMBL" id="AWSA01000022">
    <property type="protein sequence ID" value="EWT01403.1"/>
    <property type="molecule type" value="Genomic_DNA"/>
</dbReference>
<organism evidence="2 3">
    <name type="scientific">Intrasporangium oryzae NRRL B-24470</name>
    <dbReference type="NCBI Taxonomy" id="1386089"/>
    <lineage>
        <taxon>Bacteria</taxon>
        <taxon>Bacillati</taxon>
        <taxon>Actinomycetota</taxon>
        <taxon>Actinomycetes</taxon>
        <taxon>Micrococcales</taxon>
        <taxon>Intrasporangiaceae</taxon>
        <taxon>Intrasporangium</taxon>
    </lineage>
</organism>